<evidence type="ECO:0000256" key="3">
    <source>
        <dbReference type="ARBA" id="ARBA00023163"/>
    </source>
</evidence>
<comment type="caution">
    <text evidence="6">The sequence shown here is derived from an EMBL/GenBank/DDBJ whole genome shotgun (WGS) entry which is preliminary data.</text>
</comment>
<gene>
    <name evidence="6" type="ORF">BST47_11115</name>
</gene>
<dbReference type="GO" id="GO:0003700">
    <property type="term" value="F:DNA-binding transcription factor activity"/>
    <property type="evidence" value="ECO:0007669"/>
    <property type="project" value="TreeGrafter"/>
</dbReference>
<reference evidence="6 7" key="1">
    <citation type="submission" date="2017-02" db="EMBL/GenBank/DDBJ databases">
        <title>The new phylogeny of genus Mycobacterium.</title>
        <authorList>
            <person name="Tortoli E."/>
            <person name="Trovato A."/>
            <person name="Cirillo D.M."/>
        </authorList>
    </citation>
    <scope>NUCLEOTIDE SEQUENCE [LARGE SCALE GENOMIC DNA]</scope>
    <source>
        <strain evidence="6 7">DSM 44338</strain>
    </source>
</reference>
<proteinExistence type="predicted"/>
<protein>
    <recommendedName>
        <fullName evidence="5">HTH tetR-type domain-containing protein</fullName>
    </recommendedName>
</protein>
<dbReference type="Pfam" id="PF00440">
    <property type="entry name" value="TetR_N"/>
    <property type="match status" value="1"/>
</dbReference>
<dbReference type="EMBL" id="MVIM01000005">
    <property type="protein sequence ID" value="ORB65766.1"/>
    <property type="molecule type" value="Genomic_DNA"/>
</dbReference>
<evidence type="ECO:0000259" key="5">
    <source>
        <dbReference type="PROSITE" id="PS50977"/>
    </source>
</evidence>
<dbReference type="PANTHER" id="PTHR30055">
    <property type="entry name" value="HTH-TYPE TRANSCRIPTIONAL REGULATOR RUTR"/>
    <property type="match status" value="1"/>
</dbReference>
<dbReference type="PROSITE" id="PS50977">
    <property type="entry name" value="HTH_TETR_2"/>
    <property type="match status" value="1"/>
</dbReference>
<name>A0A1X0JU10_9MYCO</name>
<dbReference type="GO" id="GO:0000976">
    <property type="term" value="F:transcription cis-regulatory region binding"/>
    <property type="evidence" value="ECO:0007669"/>
    <property type="project" value="TreeGrafter"/>
</dbReference>
<dbReference type="InterPro" id="IPR050109">
    <property type="entry name" value="HTH-type_TetR-like_transc_reg"/>
</dbReference>
<evidence type="ECO:0000256" key="2">
    <source>
        <dbReference type="ARBA" id="ARBA00023125"/>
    </source>
</evidence>
<dbReference type="PANTHER" id="PTHR30055:SF234">
    <property type="entry name" value="HTH-TYPE TRANSCRIPTIONAL REGULATOR BETI"/>
    <property type="match status" value="1"/>
</dbReference>
<sequence length="223" mass="24220">MSAQPSRAYRSRLRQQQAEATRSRVFAAAAELFAADGYARTTLAKIAAAAGVSAETVQGQGPKAALLIAAVEYSAVGVAGEESVLNLDIGRRLLEIADLDEALDYLAEAAVVIHQRTARLAPALFGGANADPELERYLDALIASINSQFHRVLGALGDREWIRVDVPFDELVETAAVVCSVETYLRIVHRDGWSVDAYRAWCRRMLAETVFVPSRSTSKRSSK</sequence>
<dbReference type="InterPro" id="IPR009057">
    <property type="entry name" value="Homeodomain-like_sf"/>
</dbReference>
<feature type="domain" description="HTH tetR-type" evidence="5">
    <location>
        <begin position="19"/>
        <end position="79"/>
    </location>
</feature>
<evidence type="ECO:0000256" key="4">
    <source>
        <dbReference type="PROSITE-ProRule" id="PRU00335"/>
    </source>
</evidence>
<dbReference type="STRING" id="75922.BST47_11115"/>
<dbReference type="InterPro" id="IPR001647">
    <property type="entry name" value="HTH_TetR"/>
</dbReference>
<dbReference type="Gene3D" id="1.10.357.10">
    <property type="entry name" value="Tetracycline Repressor, domain 2"/>
    <property type="match status" value="1"/>
</dbReference>
<keyword evidence="1" id="KW-0805">Transcription regulation</keyword>
<dbReference type="AlphaFoldDB" id="A0A1X0JU10"/>
<evidence type="ECO:0000313" key="6">
    <source>
        <dbReference type="EMBL" id="ORB65766.1"/>
    </source>
</evidence>
<keyword evidence="2 4" id="KW-0238">DNA-binding</keyword>
<dbReference type="Proteomes" id="UP000192411">
    <property type="component" value="Unassembled WGS sequence"/>
</dbReference>
<evidence type="ECO:0000256" key="1">
    <source>
        <dbReference type="ARBA" id="ARBA00023015"/>
    </source>
</evidence>
<dbReference type="SUPFAM" id="SSF46689">
    <property type="entry name" value="Homeodomain-like"/>
    <property type="match status" value="1"/>
</dbReference>
<keyword evidence="7" id="KW-1185">Reference proteome</keyword>
<organism evidence="6 7">
    <name type="scientific">Mycolicibacterium tusciae</name>
    <dbReference type="NCBI Taxonomy" id="75922"/>
    <lineage>
        <taxon>Bacteria</taxon>
        <taxon>Bacillati</taxon>
        <taxon>Actinomycetota</taxon>
        <taxon>Actinomycetes</taxon>
        <taxon>Mycobacteriales</taxon>
        <taxon>Mycobacteriaceae</taxon>
        <taxon>Mycolicibacterium</taxon>
    </lineage>
</organism>
<evidence type="ECO:0000313" key="7">
    <source>
        <dbReference type="Proteomes" id="UP000192411"/>
    </source>
</evidence>
<accession>A0A1X0JU10</accession>
<feature type="DNA-binding region" description="H-T-H motif" evidence="4">
    <location>
        <begin position="42"/>
        <end position="61"/>
    </location>
</feature>
<keyword evidence="3" id="KW-0804">Transcription</keyword>